<evidence type="ECO:0000313" key="11">
    <source>
        <dbReference type="EMBL" id="MFA0813597.1"/>
    </source>
</evidence>
<dbReference type="Gene3D" id="3.30.160.70">
    <property type="entry name" value="Methylated DNA-protein cysteine methyltransferase domain"/>
    <property type="match status" value="1"/>
</dbReference>
<dbReference type="SUPFAM" id="SSF53155">
    <property type="entry name" value="Methylated DNA-protein cysteine methyltransferase domain"/>
    <property type="match status" value="1"/>
</dbReference>
<evidence type="ECO:0000256" key="4">
    <source>
        <dbReference type="ARBA" id="ARBA00022679"/>
    </source>
</evidence>
<sequence length="173" mass="18843">MIFYESYTTELGEVAIAASDQVGEGEAKGIVSLQFYDSERPLRVGPGWKRGTSDLTEKAAQQLREYIAGKRKIFDLPLAPRGTEFQRRVWDALLQIPFGETRSYSQQAQLLGQPRAIRAVARANGANPVAVIIPCHRVIGANGSLTGYAGGLPLKARLLKLEGANFVSQGELL</sequence>
<comment type="catalytic activity">
    <reaction evidence="7 8">
        <text>a 6-O-methyl-2'-deoxyguanosine in DNA + L-cysteinyl-[protein] = S-methyl-L-cysteinyl-[protein] + a 2'-deoxyguanosine in DNA</text>
        <dbReference type="Rhea" id="RHEA:24000"/>
        <dbReference type="Rhea" id="RHEA-COMP:10131"/>
        <dbReference type="Rhea" id="RHEA-COMP:10132"/>
        <dbReference type="Rhea" id="RHEA-COMP:11367"/>
        <dbReference type="Rhea" id="RHEA-COMP:11368"/>
        <dbReference type="ChEBI" id="CHEBI:29950"/>
        <dbReference type="ChEBI" id="CHEBI:82612"/>
        <dbReference type="ChEBI" id="CHEBI:85445"/>
        <dbReference type="ChEBI" id="CHEBI:85448"/>
        <dbReference type="EC" id="2.1.1.63"/>
    </reaction>
</comment>
<evidence type="ECO:0000256" key="1">
    <source>
        <dbReference type="ARBA" id="ARBA00001286"/>
    </source>
</evidence>
<comment type="subcellular location">
    <subcellularLocation>
        <location evidence="8">Cytoplasm</location>
    </subcellularLocation>
</comment>
<evidence type="ECO:0000256" key="8">
    <source>
        <dbReference type="HAMAP-Rule" id="MF_00772"/>
    </source>
</evidence>
<comment type="miscellaneous">
    <text evidence="8">This enzyme catalyzes only one turnover and therefore is not strictly catalytic. According to one definition, an enzyme is a biocatalyst that acts repeatedly and over many reaction cycles.</text>
</comment>
<dbReference type="InterPro" id="IPR023546">
    <property type="entry name" value="MGMT"/>
</dbReference>
<comment type="function">
    <text evidence="8">Involved in the cellular defense against the biological effects of O6-methylguanine (O6-MeG) and O4-methylthymine (O4-MeT) in DNA. Repairs the methylated nucleobase in DNA by stoichiometrically transferring the methyl group to a cysteine residue in the enzyme. This is a suicide reaction: the enzyme is irreversibly inactivated.</text>
</comment>
<dbReference type="Pfam" id="PF02870">
    <property type="entry name" value="Methyltransf_1N"/>
    <property type="match status" value="1"/>
</dbReference>
<dbReference type="PROSITE" id="PS00374">
    <property type="entry name" value="MGMT"/>
    <property type="match status" value="1"/>
</dbReference>
<comment type="similarity">
    <text evidence="8">Belongs to the MGMT family.</text>
</comment>
<dbReference type="InterPro" id="IPR036217">
    <property type="entry name" value="MethylDNA_cys_MeTrfase_DNAb"/>
</dbReference>
<keyword evidence="6 8" id="KW-0234">DNA repair</keyword>
<comment type="catalytic activity">
    <reaction evidence="1 8">
        <text>a 4-O-methyl-thymidine in DNA + L-cysteinyl-[protein] = a thymidine in DNA + S-methyl-L-cysteinyl-[protein]</text>
        <dbReference type="Rhea" id="RHEA:53428"/>
        <dbReference type="Rhea" id="RHEA-COMP:10131"/>
        <dbReference type="Rhea" id="RHEA-COMP:10132"/>
        <dbReference type="Rhea" id="RHEA-COMP:13555"/>
        <dbReference type="Rhea" id="RHEA-COMP:13556"/>
        <dbReference type="ChEBI" id="CHEBI:29950"/>
        <dbReference type="ChEBI" id="CHEBI:82612"/>
        <dbReference type="ChEBI" id="CHEBI:137386"/>
        <dbReference type="ChEBI" id="CHEBI:137387"/>
        <dbReference type="EC" id="2.1.1.63"/>
    </reaction>
</comment>
<dbReference type="CDD" id="cd06445">
    <property type="entry name" value="ATase"/>
    <property type="match status" value="1"/>
</dbReference>
<evidence type="ECO:0000259" key="9">
    <source>
        <dbReference type="Pfam" id="PF01035"/>
    </source>
</evidence>
<dbReference type="Proteomes" id="UP001569428">
    <property type="component" value="Unassembled WGS sequence"/>
</dbReference>
<protein>
    <recommendedName>
        <fullName evidence="8">Methylated-DNA--protein-cysteine methyltransferase</fullName>
        <ecNumber evidence="8">2.1.1.63</ecNumber>
    </recommendedName>
    <alternativeName>
        <fullName evidence="8">6-O-methylguanine-DNA methyltransferase</fullName>
        <shortName evidence="8">MGMT</shortName>
    </alternativeName>
    <alternativeName>
        <fullName evidence="8">O-6-methylguanine-DNA-alkyltransferase</fullName>
    </alternativeName>
</protein>
<evidence type="ECO:0000259" key="10">
    <source>
        <dbReference type="Pfam" id="PF02870"/>
    </source>
</evidence>
<dbReference type="RefSeq" id="WP_371841411.1">
    <property type="nucleotide sequence ID" value="NZ_JBGMEK010000112.1"/>
</dbReference>
<dbReference type="PANTHER" id="PTHR10815">
    <property type="entry name" value="METHYLATED-DNA--PROTEIN-CYSTEINE METHYLTRANSFERASE"/>
    <property type="match status" value="1"/>
</dbReference>
<evidence type="ECO:0000313" key="12">
    <source>
        <dbReference type="Proteomes" id="UP001569428"/>
    </source>
</evidence>
<keyword evidence="5 8" id="KW-0227">DNA damage</keyword>
<dbReference type="InterPro" id="IPR036388">
    <property type="entry name" value="WH-like_DNA-bd_sf"/>
</dbReference>
<dbReference type="Pfam" id="PF01035">
    <property type="entry name" value="DNA_binding_1"/>
    <property type="match status" value="1"/>
</dbReference>
<dbReference type="PANTHER" id="PTHR10815:SF5">
    <property type="entry name" value="METHYLATED-DNA--PROTEIN-CYSTEINE METHYLTRANSFERASE"/>
    <property type="match status" value="1"/>
</dbReference>
<comment type="caution">
    <text evidence="11">The sequence shown here is derived from an EMBL/GenBank/DDBJ whole genome shotgun (WGS) entry which is preliminary data.</text>
</comment>
<evidence type="ECO:0000256" key="3">
    <source>
        <dbReference type="ARBA" id="ARBA00022603"/>
    </source>
</evidence>
<dbReference type="InterPro" id="IPR008332">
    <property type="entry name" value="MethylG_MeTrfase_N"/>
</dbReference>
<dbReference type="InterPro" id="IPR036631">
    <property type="entry name" value="MGMT_N_sf"/>
</dbReference>
<evidence type="ECO:0000256" key="6">
    <source>
        <dbReference type="ARBA" id="ARBA00023204"/>
    </source>
</evidence>
<feature type="domain" description="Methylated-DNA-[protein]-cysteine S-methyltransferase DNA binding" evidence="9">
    <location>
        <begin position="84"/>
        <end position="164"/>
    </location>
</feature>
<dbReference type="GO" id="GO:0003908">
    <property type="term" value="F:methylated-DNA-[protein]-cysteine S-methyltransferase activity"/>
    <property type="evidence" value="ECO:0007669"/>
    <property type="project" value="UniProtKB-EC"/>
</dbReference>
<evidence type="ECO:0000256" key="5">
    <source>
        <dbReference type="ARBA" id="ARBA00022763"/>
    </source>
</evidence>
<reference evidence="11 12" key="1">
    <citation type="submission" date="2024-08" db="EMBL/GenBank/DDBJ databases">
        <authorList>
            <person name="Ishaq N."/>
        </authorList>
    </citation>
    <scope>NUCLEOTIDE SEQUENCE [LARGE SCALE GENOMIC DNA]</scope>
    <source>
        <strain evidence="11 12">DSM 18651</strain>
    </source>
</reference>
<evidence type="ECO:0000256" key="2">
    <source>
        <dbReference type="ARBA" id="ARBA00022490"/>
    </source>
</evidence>
<dbReference type="InterPro" id="IPR014048">
    <property type="entry name" value="MethylDNA_cys_MeTrfase_DNA-bd"/>
</dbReference>
<dbReference type="SUPFAM" id="SSF46767">
    <property type="entry name" value="Methylated DNA-protein cysteine methyltransferase, C-terminal domain"/>
    <property type="match status" value="1"/>
</dbReference>
<organism evidence="11 12">
    <name type="scientific">Microbulbifer epialgicus</name>
    <dbReference type="NCBI Taxonomy" id="393907"/>
    <lineage>
        <taxon>Bacteria</taxon>
        <taxon>Pseudomonadati</taxon>
        <taxon>Pseudomonadota</taxon>
        <taxon>Gammaproteobacteria</taxon>
        <taxon>Cellvibrionales</taxon>
        <taxon>Microbulbiferaceae</taxon>
        <taxon>Microbulbifer</taxon>
    </lineage>
</organism>
<dbReference type="NCBIfam" id="TIGR00589">
    <property type="entry name" value="ogt"/>
    <property type="match status" value="1"/>
</dbReference>
<keyword evidence="2 8" id="KW-0963">Cytoplasm</keyword>
<gene>
    <name evidence="11" type="ORF">ACCI49_22160</name>
</gene>
<dbReference type="Gene3D" id="1.10.10.10">
    <property type="entry name" value="Winged helix-like DNA-binding domain superfamily/Winged helix DNA-binding domain"/>
    <property type="match status" value="1"/>
</dbReference>
<feature type="domain" description="Methylguanine DNA methyltransferase ribonuclease-like" evidence="10">
    <location>
        <begin position="2"/>
        <end position="80"/>
    </location>
</feature>
<keyword evidence="3 8" id="KW-0489">Methyltransferase</keyword>
<accession>A0ABV4P5F2</accession>
<dbReference type="EC" id="2.1.1.63" evidence="8"/>
<keyword evidence="4 8" id="KW-0808">Transferase</keyword>
<dbReference type="InterPro" id="IPR001497">
    <property type="entry name" value="MethylDNA_cys_MeTrfase_AS"/>
</dbReference>
<name>A0ABV4P5F2_9GAMM</name>
<dbReference type="HAMAP" id="MF_00772">
    <property type="entry name" value="OGT"/>
    <property type="match status" value="1"/>
</dbReference>
<feature type="active site" description="Nucleophile; methyl group acceptor" evidence="8">
    <location>
        <position position="135"/>
    </location>
</feature>
<evidence type="ECO:0000256" key="7">
    <source>
        <dbReference type="ARBA" id="ARBA00049348"/>
    </source>
</evidence>
<proteinExistence type="inferred from homology"/>
<dbReference type="GO" id="GO:0032259">
    <property type="term" value="P:methylation"/>
    <property type="evidence" value="ECO:0007669"/>
    <property type="project" value="UniProtKB-KW"/>
</dbReference>
<keyword evidence="12" id="KW-1185">Reference proteome</keyword>
<dbReference type="EMBL" id="JBGMEK010000112">
    <property type="protein sequence ID" value="MFA0813597.1"/>
    <property type="molecule type" value="Genomic_DNA"/>
</dbReference>